<dbReference type="OrthoDB" id="9554574at2"/>
<organism evidence="2 3">
    <name type="scientific">Desulfobacter hydrogenophilus</name>
    <dbReference type="NCBI Taxonomy" id="2291"/>
    <lineage>
        <taxon>Bacteria</taxon>
        <taxon>Pseudomonadati</taxon>
        <taxon>Thermodesulfobacteriota</taxon>
        <taxon>Desulfobacteria</taxon>
        <taxon>Desulfobacterales</taxon>
        <taxon>Desulfobacteraceae</taxon>
        <taxon>Desulfobacter</taxon>
    </lineage>
</organism>
<gene>
    <name evidence="2" type="ORF">DO021_07295</name>
    <name evidence="1" type="ORF">EYB58_03135</name>
</gene>
<evidence type="ECO:0000313" key="4">
    <source>
        <dbReference type="Proteomes" id="UP000293902"/>
    </source>
</evidence>
<dbReference type="EMBL" id="QLNI01000012">
    <property type="protein sequence ID" value="RAM02636.1"/>
    <property type="molecule type" value="Genomic_DNA"/>
</dbReference>
<reference evidence="1 4" key="2">
    <citation type="submission" date="2019-02" db="EMBL/GenBank/DDBJ databases">
        <title>Complete genome sequence of Desulfobacter hydrogenophilus AcRS1.</title>
        <authorList>
            <person name="Marietou A."/>
            <person name="Lund M.B."/>
            <person name="Marshall I.P.G."/>
            <person name="Schreiber L."/>
            <person name="Jorgensen B."/>
        </authorList>
    </citation>
    <scope>NUCLEOTIDE SEQUENCE [LARGE SCALE GENOMIC DNA]</scope>
    <source>
        <strain evidence="1 4">AcRS1</strain>
    </source>
</reference>
<keyword evidence="4" id="KW-1185">Reference proteome</keyword>
<proteinExistence type="predicted"/>
<reference evidence="2 3" key="1">
    <citation type="submission" date="2018-06" db="EMBL/GenBank/DDBJ databases">
        <title>Complete Genome Sequence of Desulfobacter hydrogenophilus (DSM3380).</title>
        <authorList>
            <person name="Marietou A."/>
            <person name="Schreiber L."/>
            <person name="Marshall I."/>
            <person name="Jorgensen B."/>
        </authorList>
    </citation>
    <scope>NUCLEOTIDE SEQUENCE [LARGE SCALE GENOMIC DNA]</scope>
    <source>
        <strain evidence="2 3">DSM 3380</strain>
    </source>
</reference>
<accession>A0A328FEN4</accession>
<sequence>MSHSITYIIYQPGHYFNRLMDPLFRALPGELAELLETDSLWDGKLSDSSVEFSVELSGFVTVLWLSAKYSVFLTDTAEQKKVLEFESKLISSLAGTKIFRLDELLLERWELLSGEEWFRFKNLIQEFSNWIVSQDTDNWLELNSSLNENEYNEFQDNNNKS</sequence>
<name>A0A328FEN4_9BACT</name>
<dbReference type="RefSeq" id="WP_111955206.1">
    <property type="nucleotide sequence ID" value="NZ_CP036313.1"/>
</dbReference>
<dbReference type="AlphaFoldDB" id="A0A328FEN4"/>
<evidence type="ECO:0000313" key="2">
    <source>
        <dbReference type="EMBL" id="RAM02636.1"/>
    </source>
</evidence>
<evidence type="ECO:0000313" key="1">
    <source>
        <dbReference type="EMBL" id="QBH12006.1"/>
    </source>
</evidence>
<dbReference type="Proteomes" id="UP000293902">
    <property type="component" value="Chromosome"/>
</dbReference>
<dbReference type="Proteomes" id="UP000248798">
    <property type="component" value="Unassembled WGS sequence"/>
</dbReference>
<evidence type="ECO:0000313" key="3">
    <source>
        <dbReference type="Proteomes" id="UP000248798"/>
    </source>
</evidence>
<dbReference type="EMBL" id="CP036313">
    <property type="protein sequence ID" value="QBH12006.1"/>
    <property type="molecule type" value="Genomic_DNA"/>
</dbReference>
<protein>
    <submittedName>
        <fullName evidence="2">Uncharacterized protein</fullName>
    </submittedName>
</protein>